<dbReference type="Proteomes" id="UP001558713">
    <property type="component" value="Unassembled WGS sequence"/>
</dbReference>
<dbReference type="AlphaFoldDB" id="A0ABD1B462"/>
<evidence type="ECO:0000313" key="2">
    <source>
        <dbReference type="Proteomes" id="UP001558713"/>
    </source>
</evidence>
<gene>
    <name evidence="1" type="ORF">V5N11_009948</name>
</gene>
<proteinExistence type="predicted"/>
<sequence length="84" mass="9430">MPRDKAPGPDGYPMEFYKVAWPIVGKDFVTAVQSFFLIGFMPKSTNATIHTLVPKCVGVKEMKDFLPIACINLLYRVISKIIPK</sequence>
<name>A0ABD1B462_CARAN</name>
<comment type="caution">
    <text evidence="1">The sequence shown here is derived from an EMBL/GenBank/DDBJ whole genome shotgun (WGS) entry which is preliminary data.</text>
</comment>
<accession>A0ABD1B462</accession>
<organism evidence="1 2">
    <name type="scientific">Cardamine amara subsp. amara</name>
    <dbReference type="NCBI Taxonomy" id="228776"/>
    <lineage>
        <taxon>Eukaryota</taxon>
        <taxon>Viridiplantae</taxon>
        <taxon>Streptophyta</taxon>
        <taxon>Embryophyta</taxon>
        <taxon>Tracheophyta</taxon>
        <taxon>Spermatophyta</taxon>
        <taxon>Magnoliopsida</taxon>
        <taxon>eudicotyledons</taxon>
        <taxon>Gunneridae</taxon>
        <taxon>Pentapetalae</taxon>
        <taxon>rosids</taxon>
        <taxon>malvids</taxon>
        <taxon>Brassicales</taxon>
        <taxon>Brassicaceae</taxon>
        <taxon>Cardamineae</taxon>
        <taxon>Cardamine</taxon>
    </lineage>
</organism>
<protein>
    <recommendedName>
        <fullName evidence="3">Reverse transcriptase</fullName>
    </recommendedName>
</protein>
<dbReference type="EMBL" id="JBANAX010000332">
    <property type="protein sequence ID" value="KAL1213767.1"/>
    <property type="molecule type" value="Genomic_DNA"/>
</dbReference>
<evidence type="ECO:0008006" key="3">
    <source>
        <dbReference type="Google" id="ProtNLM"/>
    </source>
</evidence>
<evidence type="ECO:0000313" key="1">
    <source>
        <dbReference type="EMBL" id="KAL1213767.1"/>
    </source>
</evidence>
<reference evidence="1 2" key="1">
    <citation type="submission" date="2024-04" db="EMBL/GenBank/DDBJ databases">
        <title>Genome assembly C_amara_ONT_v2.</title>
        <authorList>
            <person name="Yant L."/>
            <person name="Moore C."/>
            <person name="Slenker M."/>
        </authorList>
    </citation>
    <scope>NUCLEOTIDE SEQUENCE [LARGE SCALE GENOMIC DNA]</scope>
    <source>
        <tissue evidence="1">Leaf</tissue>
    </source>
</reference>
<keyword evidence="2" id="KW-1185">Reference proteome</keyword>